<keyword evidence="2" id="KW-0732">Signal</keyword>
<evidence type="ECO:0000313" key="5">
    <source>
        <dbReference type="Proteomes" id="UP000315226"/>
    </source>
</evidence>
<gene>
    <name evidence="4" type="ORF">SGA01_79610</name>
</gene>
<feature type="signal peptide" evidence="2">
    <location>
        <begin position="1"/>
        <end position="29"/>
    </location>
</feature>
<dbReference type="PANTHER" id="PTHR43662:SF3">
    <property type="entry name" value="DOMAIN PROTEIN, PUTATIVE (AFU_ORTHOLOGUE AFUA_6G11970)-RELATED"/>
    <property type="match status" value="1"/>
</dbReference>
<name>A0A4Y3RXB8_9ACTN</name>
<dbReference type="PANTHER" id="PTHR43662">
    <property type="match status" value="1"/>
</dbReference>
<dbReference type="InterPro" id="IPR018535">
    <property type="entry name" value="DUF1996"/>
</dbReference>
<feature type="chain" id="PRO_5021228010" description="DUF1996 domain-containing protein" evidence="2">
    <location>
        <begin position="30"/>
        <end position="324"/>
    </location>
</feature>
<feature type="region of interest" description="Disordered" evidence="1">
    <location>
        <begin position="45"/>
        <end position="70"/>
    </location>
</feature>
<keyword evidence="5" id="KW-1185">Reference proteome</keyword>
<evidence type="ECO:0000256" key="2">
    <source>
        <dbReference type="SAM" id="SignalP"/>
    </source>
</evidence>
<dbReference type="AlphaFoldDB" id="A0A4Y3RXB8"/>
<organism evidence="4 5">
    <name type="scientific">Streptomyces gardneri</name>
    <dbReference type="NCBI Taxonomy" id="66892"/>
    <lineage>
        <taxon>Bacteria</taxon>
        <taxon>Bacillati</taxon>
        <taxon>Actinomycetota</taxon>
        <taxon>Actinomycetes</taxon>
        <taxon>Kitasatosporales</taxon>
        <taxon>Streptomycetaceae</taxon>
        <taxon>Streptomyces</taxon>
    </lineage>
</organism>
<sequence>MSMLLVCLILAGALAACALSAARTGGPHAAPSAGPVPEDYVDLRTVAPAPPAPQPGPDGSAGSFTVDCGRNEEGHYNQDNLVVSPGLQGGAHHTHAYVGNLSTDAASTDGSLASAPTTCRGGDRSTYYWPVLRRTDRPATETHETAAGHGNAGQILQPVKVRLEFRGNPAGKVVAMPRFLRALTGDAVAFTARTDEAVRAQWGCSSLPDRSTRSYPRCPEGDRLTRTLVFPSCWNGIDTRATGHTHLRFPAANGVCPGDTFAVPELRLGLEYEALPDGVPIALDSFPEQRHSPRTDHAMFVNVMTESRMAQLVDCLNDSRHCRT</sequence>
<reference evidence="4 5" key="1">
    <citation type="submission" date="2019-06" db="EMBL/GenBank/DDBJ databases">
        <title>Whole genome shotgun sequence of Streptomyces gardneri NBRC 12865.</title>
        <authorList>
            <person name="Hosoyama A."/>
            <person name="Uohara A."/>
            <person name="Ohji S."/>
            <person name="Ichikawa N."/>
        </authorList>
    </citation>
    <scope>NUCLEOTIDE SEQUENCE [LARGE SCALE GENOMIC DNA]</scope>
    <source>
        <strain evidence="4 5">NBRC 12865</strain>
    </source>
</reference>
<dbReference type="EMBL" id="BJMN01000091">
    <property type="protein sequence ID" value="GEB62356.1"/>
    <property type="molecule type" value="Genomic_DNA"/>
</dbReference>
<evidence type="ECO:0000256" key="1">
    <source>
        <dbReference type="SAM" id="MobiDB-lite"/>
    </source>
</evidence>
<proteinExistence type="predicted"/>
<dbReference type="Pfam" id="PF09362">
    <property type="entry name" value="DUF1996"/>
    <property type="match status" value="1"/>
</dbReference>
<feature type="domain" description="DUF1996" evidence="3">
    <location>
        <begin position="82"/>
        <end position="272"/>
    </location>
</feature>
<evidence type="ECO:0000313" key="4">
    <source>
        <dbReference type="EMBL" id="GEB62356.1"/>
    </source>
</evidence>
<accession>A0A4Y3RXB8</accession>
<protein>
    <recommendedName>
        <fullName evidence="3">DUF1996 domain-containing protein</fullName>
    </recommendedName>
</protein>
<comment type="caution">
    <text evidence="4">The sequence shown here is derived from an EMBL/GenBank/DDBJ whole genome shotgun (WGS) entry which is preliminary data.</text>
</comment>
<dbReference type="Proteomes" id="UP000315226">
    <property type="component" value="Unassembled WGS sequence"/>
</dbReference>
<evidence type="ECO:0000259" key="3">
    <source>
        <dbReference type="Pfam" id="PF09362"/>
    </source>
</evidence>